<evidence type="ECO:0000256" key="9">
    <source>
        <dbReference type="PROSITE-ProRule" id="PRU00277"/>
    </source>
</evidence>
<accession>A0A1L3GKH6</accession>
<evidence type="ECO:0000256" key="10">
    <source>
        <dbReference type="RuleBase" id="RU003915"/>
    </source>
</evidence>
<comment type="subcellular location">
    <subcellularLocation>
        <location evidence="2">Cytoplasm</location>
    </subcellularLocation>
</comment>
<dbReference type="InterPro" id="IPR001179">
    <property type="entry name" value="PPIase_FKBP_dom"/>
</dbReference>
<reference evidence="12 13" key="1">
    <citation type="journal article" date="2017" name="Genome Announc.">
        <title>Complete Genome Sequences of Two Acetylene-Fermenting Pelobacter acetylenicus Strains.</title>
        <authorList>
            <person name="Sutton J.M."/>
            <person name="Baesman S.M."/>
            <person name="Fierst J.L."/>
            <person name="Poret-Peterson A.T."/>
            <person name="Oremland R.S."/>
            <person name="Dunlap D.S."/>
            <person name="Akob D.M."/>
        </authorList>
    </citation>
    <scope>NUCLEOTIDE SEQUENCE [LARGE SCALE GENOMIC DNA]</scope>
    <source>
        <strain evidence="12 13">SFB93</strain>
    </source>
</reference>
<keyword evidence="13" id="KW-1185">Reference proteome</keyword>
<dbReference type="EMBL" id="CP015519">
    <property type="protein sequence ID" value="APG26424.1"/>
    <property type="molecule type" value="Genomic_DNA"/>
</dbReference>
<keyword evidence="7 9" id="KW-0413">Isomerase</keyword>
<evidence type="ECO:0000256" key="2">
    <source>
        <dbReference type="ARBA" id="ARBA00004496"/>
    </source>
</evidence>
<comment type="similarity">
    <text evidence="3 10">Belongs to the FKBP-type PPIase family.</text>
</comment>
<dbReference type="KEGG" id="pef:A7E78_00220"/>
<sequence>MADAIKDGDIIKVHYTGRLKDGEEFDSTRDRDPMIFVVGVGQVVKGFDQAVLGMSAGEKKTIHLAPELAYGVQQPENLLEFPLAGMPHLQSMKVGMQLKLPLQGGRAVSAKVVEVTEEVIRLDANHPLAGKTLTFDLEIVETGLDPARLYAEAVEGKQ</sequence>
<feature type="domain" description="PPIase FKBP-type" evidence="11">
    <location>
        <begin position="8"/>
        <end position="98"/>
    </location>
</feature>
<dbReference type="GO" id="GO:0005737">
    <property type="term" value="C:cytoplasm"/>
    <property type="evidence" value="ECO:0007669"/>
    <property type="project" value="UniProtKB-SubCell"/>
</dbReference>
<dbReference type="GO" id="GO:0003755">
    <property type="term" value="F:peptidyl-prolyl cis-trans isomerase activity"/>
    <property type="evidence" value="ECO:0007669"/>
    <property type="project" value="UniProtKB-UniRule"/>
</dbReference>
<dbReference type="OrthoDB" id="9808891at2"/>
<comment type="catalytic activity">
    <reaction evidence="1 9 10">
        <text>[protein]-peptidylproline (omega=180) = [protein]-peptidylproline (omega=0)</text>
        <dbReference type="Rhea" id="RHEA:16237"/>
        <dbReference type="Rhea" id="RHEA-COMP:10747"/>
        <dbReference type="Rhea" id="RHEA-COMP:10748"/>
        <dbReference type="ChEBI" id="CHEBI:83833"/>
        <dbReference type="ChEBI" id="CHEBI:83834"/>
        <dbReference type="EC" id="5.2.1.8"/>
    </reaction>
</comment>
<dbReference type="AlphaFoldDB" id="A0A1L3GKH6"/>
<comment type="function">
    <text evidence="8">Also involved in hydrogenase metallocenter assembly, probably by participating in the nickel insertion step. This function in hydrogenase biosynthesis requires chaperone activity and the presence of the metal-binding domain, but not PPIase activity.</text>
</comment>
<proteinExistence type="inferred from homology"/>
<evidence type="ECO:0000313" key="12">
    <source>
        <dbReference type="EMBL" id="APG26424.1"/>
    </source>
</evidence>
<dbReference type="InterPro" id="IPR046357">
    <property type="entry name" value="PPIase_dom_sf"/>
</dbReference>
<dbReference type="PROSITE" id="PS50059">
    <property type="entry name" value="FKBP_PPIASE"/>
    <property type="match status" value="1"/>
</dbReference>
<keyword evidence="4" id="KW-0963">Cytoplasm</keyword>
<evidence type="ECO:0000256" key="8">
    <source>
        <dbReference type="ARBA" id="ARBA00037071"/>
    </source>
</evidence>
<evidence type="ECO:0000256" key="3">
    <source>
        <dbReference type="ARBA" id="ARBA00006577"/>
    </source>
</evidence>
<dbReference type="SUPFAM" id="SSF54534">
    <property type="entry name" value="FKBP-like"/>
    <property type="match status" value="1"/>
</dbReference>
<dbReference type="RefSeq" id="WP_072282384.1">
    <property type="nucleotide sequence ID" value="NZ_CP015519.1"/>
</dbReference>
<keyword evidence="6" id="KW-0143">Chaperone</keyword>
<evidence type="ECO:0000259" key="11">
    <source>
        <dbReference type="PROSITE" id="PS50059"/>
    </source>
</evidence>
<dbReference type="Gene3D" id="3.10.50.40">
    <property type="match status" value="1"/>
</dbReference>
<dbReference type="PANTHER" id="PTHR47861">
    <property type="entry name" value="FKBP-TYPE PEPTIDYL-PROLYL CIS-TRANS ISOMERASE SLYD"/>
    <property type="match status" value="1"/>
</dbReference>
<dbReference type="PANTHER" id="PTHR47861:SF3">
    <property type="entry name" value="FKBP-TYPE PEPTIDYL-PROLYL CIS-TRANS ISOMERASE SLYD"/>
    <property type="match status" value="1"/>
</dbReference>
<evidence type="ECO:0000256" key="5">
    <source>
        <dbReference type="ARBA" id="ARBA00023110"/>
    </source>
</evidence>
<evidence type="ECO:0000256" key="7">
    <source>
        <dbReference type="ARBA" id="ARBA00023235"/>
    </source>
</evidence>
<dbReference type="Proteomes" id="UP000182517">
    <property type="component" value="Chromosome"/>
</dbReference>
<dbReference type="EC" id="5.2.1.8" evidence="10"/>
<evidence type="ECO:0000256" key="4">
    <source>
        <dbReference type="ARBA" id="ARBA00022490"/>
    </source>
</evidence>
<gene>
    <name evidence="12" type="ORF">A7E78_00220</name>
</gene>
<evidence type="ECO:0000313" key="13">
    <source>
        <dbReference type="Proteomes" id="UP000182517"/>
    </source>
</evidence>
<dbReference type="STRING" id="1842532.A7E78_00220"/>
<name>A0A1L3GKH6_9BACT</name>
<evidence type="ECO:0000256" key="6">
    <source>
        <dbReference type="ARBA" id="ARBA00023186"/>
    </source>
</evidence>
<organism evidence="12 13">
    <name type="scientific">Syntrophotalea acetylenivorans</name>
    <dbReference type="NCBI Taxonomy" id="1842532"/>
    <lineage>
        <taxon>Bacteria</taxon>
        <taxon>Pseudomonadati</taxon>
        <taxon>Thermodesulfobacteriota</taxon>
        <taxon>Desulfuromonadia</taxon>
        <taxon>Desulfuromonadales</taxon>
        <taxon>Syntrophotaleaceae</taxon>
        <taxon>Syntrophotalea</taxon>
    </lineage>
</organism>
<dbReference type="Pfam" id="PF00254">
    <property type="entry name" value="FKBP_C"/>
    <property type="match status" value="1"/>
</dbReference>
<evidence type="ECO:0000256" key="1">
    <source>
        <dbReference type="ARBA" id="ARBA00000971"/>
    </source>
</evidence>
<keyword evidence="5 9" id="KW-0697">Rotamase</keyword>
<dbReference type="GO" id="GO:0042026">
    <property type="term" value="P:protein refolding"/>
    <property type="evidence" value="ECO:0007669"/>
    <property type="project" value="UniProtKB-ARBA"/>
</dbReference>
<protein>
    <recommendedName>
        <fullName evidence="10">Peptidyl-prolyl cis-trans isomerase</fullName>
        <ecNumber evidence="10">5.2.1.8</ecNumber>
    </recommendedName>
</protein>